<name>A0A6J4HFS9_9PSEU</name>
<dbReference type="GO" id="GO:0003678">
    <property type="term" value="F:DNA helicase activity"/>
    <property type="evidence" value="ECO:0007669"/>
    <property type="project" value="UniProtKB-EC"/>
</dbReference>
<dbReference type="AlphaFoldDB" id="A0A6J4HFS9"/>
<feature type="non-terminal residue" evidence="2">
    <location>
        <position position="1"/>
    </location>
</feature>
<proteinExistence type="predicted"/>
<feature type="region of interest" description="Disordered" evidence="1">
    <location>
        <begin position="1"/>
        <end position="63"/>
    </location>
</feature>
<keyword evidence="2" id="KW-0547">Nucleotide-binding</keyword>
<feature type="compositionally biased region" description="Basic residues" evidence="1">
    <location>
        <begin position="46"/>
        <end position="55"/>
    </location>
</feature>
<gene>
    <name evidence="2" type="ORF">AVDCRST_MAG54-630</name>
</gene>
<keyword evidence="2" id="KW-0347">Helicase</keyword>
<evidence type="ECO:0000256" key="1">
    <source>
        <dbReference type="SAM" id="MobiDB-lite"/>
    </source>
</evidence>
<dbReference type="EC" id="3.6.4.12" evidence="2"/>
<dbReference type="EMBL" id="CADCTH010000088">
    <property type="protein sequence ID" value="CAA9222485.1"/>
    <property type="molecule type" value="Genomic_DNA"/>
</dbReference>
<protein>
    <submittedName>
        <fullName evidence="2">ATP-dependent DNA helicase UvrD/PcrA</fullName>
        <ecNumber evidence="2">3.6.4.12</ecNumber>
    </submittedName>
</protein>
<accession>A0A6J4HFS9</accession>
<feature type="compositionally biased region" description="Basic residues" evidence="1">
    <location>
        <begin position="1"/>
        <end position="34"/>
    </location>
</feature>
<reference evidence="2" key="1">
    <citation type="submission" date="2020-02" db="EMBL/GenBank/DDBJ databases">
        <authorList>
            <person name="Meier V. D."/>
        </authorList>
    </citation>
    <scope>NUCLEOTIDE SEQUENCE</scope>
    <source>
        <strain evidence="2">AVDCRST_MAG54</strain>
    </source>
</reference>
<keyword evidence="2" id="KW-0067">ATP-binding</keyword>
<organism evidence="2">
    <name type="scientific">uncultured Actinomycetospora sp</name>
    <dbReference type="NCBI Taxonomy" id="1135996"/>
    <lineage>
        <taxon>Bacteria</taxon>
        <taxon>Bacillati</taxon>
        <taxon>Actinomycetota</taxon>
        <taxon>Actinomycetes</taxon>
        <taxon>Pseudonocardiales</taxon>
        <taxon>Pseudonocardiaceae</taxon>
        <taxon>Actinomycetospora</taxon>
        <taxon>environmental samples</taxon>
    </lineage>
</organism>
<keyword evidence="2" id="KW-0378">Hydrolase</keyword>
<feature type="non-terminal residue" evidence="2">
    <location>
        <position position="77"/>
    </location>
</feature>
<sequence>HDRPAGHRHRARQPGRARPARRAVARRRRPRHARLVWAGHRDGDARRRRRGAGRGRLRDGHRAQVAAAALRAAREAL</sequence>
<evidence type="ECO:0000313" key="2">
    <source>
        <dbReference type="EMBL" id="CAA9222485.1"/>
    </source>
</evidence>
<dbReference type="GO" id="GO:0016787">
    <property type="term" value="F:hydrolase activity"/>
    <property type="evidence" value="ECO:0007669"/>
    <property type="project" value="UniProtKB-KW"/>
</dbReference>